<reference evidence="6" key="2">
    <citation type="submission" date="2020-09" db="EMBL/GenBank/DDBJ databases">
        <authorList>
            <person name="Sun Q."/>
            <person name="Ohkuma M."/>
        </authorList>
    </citation>
    <scope>NUCLEOTIDE SEQUENCE</scope>
    <source>
        <strain evidence="6">JCM 4391</strain>
    </source>
</reference>
<dbReference type="PANTHER" id="PTHR24421:SF56">
    <property type="entry name" value="OXYGEN SENSOR HISTIDINE KINASE RESPONSE REGULATOR DOST"/>
    <property type="match status" value="1"/>
</dbReference>
<evidence type="ECO:0000256" key="1">
    <source>
        <dbReference type="ARBA" id="ARBA00022679"/>
    </source>
</evidence>
<dbReference type="InterPro" id="IPR036890">
    <property type="entry name" value="HATPase_C_sf"/>
</dbReference>
<keyword evidence="2" id="KW-0418">Kinase</keyword>
<comment type="caution">
    <text evidence="6">The sequence shown here is derived from an EMBL/GenBank/DDBJ whole genome shotgun (WGS) entry which is preliminary data.</text>
</comment>
<proteinExistence type="predicted"/>
<evidence type="ECO:0000259" key="5">
    <source>
        <dbReference type="SMART" id="SM00387"/>
    </source>
</evidence>
<sequence>MGEAAPALGHPPRLSREGLLDTDVPAEVADHVVAALTQALSNAARHARATRVEVTVRATTDEVVLTVADNGVGVPEAGRRSGLANLRERARAVGGTFGIEGPAGSGTRLVWRAPLRV</sequence>
<dbReference type="InterPro" id="IPR003594">
    <property type="entry name" value="HATPase_dom"/>
</dbReference>
<evidence type="ECO:0000256" key="2">
    <source>
        <dbReference type="ARBA" id="ARBA00022777"/>
    </source>
</evidence>
<dbReference type="SMART" id="SM00387">
    <property type="entry name" value="HATPase_c"/>
    <property type="match status" value="1"/>
</dbReference>
<evidence type="ECO:0000313" key="7">
    <source>
        <dbReference type="Proteomes" id="UP000636661"/>
    </source>
</evidence>
<gene>
    <name evidence="6" type="ORF">GCM10010274_54810</name>
</gene>
<accession>A0A918M7I0</accession>
<dbReference type="CDD" id="cd16917">
    <property type="entry name" value="HATPase_UhpB-NarQ-NarX-like"/>
    <property type="match status" value="1"/>
</dbReference>
<dbReference type="EMBL" id="BMTP01000017">
    <property type="protein sequence ID" value="GGU58955.1"/>
    <property type="molecule type" value="Genomic_DNA"/>
</dbReference>
<organism evidence="6 7">
    <name type="scientific">Streptomyces lavendofoliae</name>
    <dbReference type="NCBI Taxonomy" id="67314"/>
    <lineage>
        <taxon>Bacteria</taxon>
        <taxon>Bacillati</taxon>
        <taxon>Actinomycetota</taxon>
        <taxon>Actinomycetes</taxon>
        <taxon>Kitasatosporales</taxon>
        <taxon>Streptomycetaceae</taxon>
        <taxon>Streptomyces</taxon>
    </lineage>
</organism>
<dbReference type="Gene3D" id="3.30.565.10">
    <property type="entry name" value="Histidine kinase-like ATPase, C-terminal domain"/>
    <property type="match status" value="1"/>
</dbReference>
<dbReference type="AlphaFoldDB" id="A0A918M7I0"/>
<evidence type="ECO:0000256" key="4">
    <source>
        <dbReference type="SAM" id="MobiDB-lite"/>
    </source>
</evidence>
<evidence type="ECO:0000313" key="6">
    <source>
        <dbReference type="EMBL" id="GGU58955.1"/>
    </source>
</evidence>
<feature type="domain" description="Histidine kinase/HSP90-like ATPase" evidence="5">
    <location>
        <begin position="27"/>
        <end position="117"/>
    </location>
</feature>
<name>A0A918M7I0_9ACTN</name>
<evidence type="ECO:0000256" key="3">
    <source>
        <dbReference type="ARBA" id="ARBA00023012"/>
    </source>
</evidence>
<dbReference type="Proteomes" id="UP000636661">
    <property type="component" value="Unassembled WGS sequence"/>
</dbReference>
<keyword evidence="1" id="KW-0808">Transferase</keyword>
<dbReference type="GO" id="GO:0016301">
    <property type="term" value="F:kinase activity"/>
    <property type="evidence" value="ECO:0007669"/>
    <property type="project" value="UniProtKB-KW"/>
</dbReference>
<dbReference type="InterPro" id="IPR050482">
    <property type="entry name" value="Sensor_HK_TwoCompSys"/>
</dbReference>
<keyword evidence="3" id="KW-0902">Two-component regulatory system</keyword>
<dbReference type="PANTHER" id="PTHR24421">
    <property type="entry name" value="NITRATE/NITRITE SENSOR PROTEIN NARX-RELATED"/>
    <property type="match status" value="1"/>
</dbReference>
<feature type="region of interest" description="Disordered" evidence="4">
    <location>
        <begin position="1"/>
        <end position="20"/>
    </location>
</feature>
<dbReference type="GO" id="GO:0000160">
    <property type="term" value="P:phosphorelay signal transduction system"/>
    <property type="evidence" value="ECO:0007669"/>
    <property type="project" value="UniProtKB-KW"/>
</dbReference>
<reference evidence="6" key="1">
    <citation type="journal article" date="2014" name="Int. J. Syst. Evol. Microbiol.">
        <title>Complete genome sequence of Corynebacterium casei LMG S-19264T (=DSM 44701T), isolated from a smear-ripened cheese.</title>
        <authorList>
            <consortium name="US DOE Joint Genome Institute (JGI-PGF)"/>
            <person name="Walter F."/>
            <person name="Albersmeier A."/>
            <person name="Kalinowski J."/>
            <person name="Ruckert C."/>
        </authorList>
    </citation>
    <scope>NUCLEOTIDE SEQUENCE</scope>
    <source>
        <strain evidence="6">JCM 4391</strain>
    </source>
</reference>
<protein>
    <recommendedName>
        <fullName evidence="5">Histidine kinase/HSP90-like ATPase domain-containing protein</fullName>
    </recommendedName>
</protein>
<dbReference type="SUPFAM" id="SSF55874">
    <property type="entry name" value="ATPase domain of HSP90 chaperone/DNA topoisomerase II/histidine kinase"/>
    <property type="match status" value="1"/>
</dbReference>
<dbReference type="Pfam" id="PF02518">
    <property type="entry name" value="HATPase_c"/>
    <property type="match status" value="1"/>
</dbReference>
<keyword evidence="7" id="KW-1185">Reference proteome</keyword>